<keyword evidence="4 7" id="KW-0949">S-adenosyl-L-methionine</keyword>
<keyword evidence="5" id="KW-0680">Restriction system</keyword>
<dbReference type="PANTHER" id="PTHR46098:SF1">
    <property type="entry name" value="TRNA (CYTOSINE(38)-C(5))-METHYLTRANSFERASE"/>
    <property type="match status" value="1"/>
</dbReference>
<comment type="catalytic activity">
    <reaction evidence="6">
        <text>a 2'-deoxycytidine in DNA + S-adenosyl-L-methionine = a 5-methyl-2'-deoxycytidine in DNA + S-adenosyl-L-homocysteine + H(+)</text>
        <dbReference type="Rhea" id="RHEA:13681"/>
        <dbReference type="Rhea" id="RHEA-COMP:11369"/>
        <dbReference type="Rhea" id="RHEA-COMP:11370"/>
        <dbReference type="ChEBI" id="CHEBI:15378"/>
        <dbReference type="ChEBI" id="CHEBI:57856"/>
        <dbReference type="ChEBI" id="CHEBI:59789"/>
        <dbReference type="ChEBI" id="CHEBI:85452"/>
        <dbReference type="ChEBI" id="CHEBI:85454"/>
        <dbReference type="EC" id="2.1.1.37"/>
    </reaction>
</comment>
<dbReference type="SUPFAM" id="SSF53335">
    <property type="entry name" value="S-adenosyl-L-methionine-dependent methyltransferases"/>
    <property type="match status" value="1"/>
</dbReference>
<evidence type="ECO:0000256" key="6">
    <source>
        <dbReference type="ARBA" id="ARBA00047422"/>
    </source>
</evidence>
<gene>
    <name evidence="8" type="ORF">CFS9_03170</name>
</gene>
<accession>A0AAT9GWR9</accession>
<dbReference type="GO" id="GO:0032259">
    <property type="term" value="P:methylation"/>
    <property type="evidence" value="ECO:0007669"/>
    <property type="project" value="UniProtKB-KW"/>
</dbReference>
<dbReference type="GO" id="GO:0009307">
    <property type="term" value="P:DNA restriction-modification system"/>
    <property type="evidence" value="ECO:0007669"/>
    <property type="project" value="UniProtKB-KW"/>
</dbReference>
<dbReference type="PRINTS" id="PR00105">
    <property type="entry name" value="C5METTRFRASE"/>
</dbReference>
<evidence type="ECO:0000256" key="5">
    <source>
        <dbReference type="ARBA" id="ARBA00022747"/>
    </source>
</evidence>
<dbReference type="PROSITE" id="PS51679">
    <property type="entry name" value="SAM_MT_C5"/>
    <property type="match status" value="1"/>
</dbReference>
<evidence type="ECO:0000313" key="8">
    <source>
        <dbReference type="EMBL" id="BFM41676.1"/>
    </source>
</evidence>
<evidence type="ECO:0000256" key="2">
    <source>
        <dbReference type="ARBA" id="ARBA00022603"/>
    </source>
</evidence>
<comment type="similarity">
    <text evidence="7">Belongs to the class I-like SAM-binding methyltransferase superfamily. C5-methyltransferase family.</text>
</comment>
<dbReference type="GO" id="GO:0003886">
    <property type="term" value="F:DNA (cytosine-5-)-methyltransferase activity"/>
    <property type="evidence" value="ECO:0007669"/>
    <property type="project" value="UniProtKB-EC"/>
</dbReference>
<dbReference type="RefSeq" id="WP_369616930.1">
    <property type="nucleotide sequence ID" value="NZ_AP031573.1"/>
</dbReference>
<evidence type="ECO:0000256" key="4">
    <source>
        <dbReference type="ARBA" id="ARBA00022691"/>
    </source>
</evidence>
<reference evidence="8" key="1">
    <citation type="submission" date="2024-05" db="EMBL/GenBank/DDBJ databases">
        <title>Whole-Genome Sequence of CFS9, a Potential Fish Probiotic Isolated from the Body Surface of Silurus asotus.</title>
        <authorList>
            <person name="Kojima M."/>
            <person name="Tobioka K."/>
            <person name="Yokota K."/>
            <person name="Nakatani H."/>
            <person name="Hori K."/>
            <person name="Tamaru Y."/>
            <person name="Okazaki F."/>
        </authorList>
    </citation>
    <scope>NUCLEOTIDE SEQUENCE</scope>
    <source>
        <strain evidence="8">CFS9</strain>
    </source>
</reference>
<dbReference type="EMBL" id="AP031573">
    <property type="protein sequence ID" value="BFM41676.1"/>
    <property type="molecule type" value="Genomic_DNA"/>
</dbReference>
<feature type="active site" evidence="7">
    <location>
        <position position="71"/>
    </location>
</feature>
<dbReference type="REBASE" id="840086">
    <property type="entry name" value="M.FspCFS9ORF3170P"/>
</dbReference>
<dbReference type="Gene3D" id="3.40.50.150">
    <property type="entry name" value="Vaccinia Virus protein VP39"/>
    <property type="match status" value="1"/>
</dbReference>
<dbReference type="EC" id="2.1.1.37" evidence="1"/>
<evidence type="ECO:0000256" key="1">
    <source>
        <dbReference type="ARBA" id="ARBA00011975"/>
    </source>
</evidence>
<dbReference type="PANTHER" id="PTHR46098">
    <property type="entry name" value="TRNA (CYTOSINE(38)-C(5))-METHYLTRANSFERASE"/>
    <property type="match status" value="1"/>
</dbReference>
<dbReference type="Pfam" id="PF00145">
    <property type="entry name" value="DNA_methylase"/>
    <property type="match status" value="1"/>
</dbReference>
<dbReference type="InterPro" id="IPR050750">
    <property type="entry name" value="C5-MTase"/>
</dbReference>
<protein>
    <recommendedName>
        <fullName evidence="1">DNA (cytosine-5-)-methyltransferase</fullName>
        <ecNumber evidence="1">2.1.1.37</ecNumber>
    </recommendedName>
</protein>
<sequence>MNLKSYFSGGGLFDIGLSMSGIEITESFEIDETCCKVQKKNFSHKVTCVDLKEKLVISDMETDVMVFTYPCTKYSTISDIHGCRTGDELFLHAFRHMAIALPEVFVIENVPGMRAFPVVMEAMTKLPGYYVTTFCPIKTETWLPQRRDRLIIIGSKKSFNWREPEKGNAVKLKHIVEKHPNVSLPKAIYQRMNGVYRDLPIISDPDKNDIAPTAVAHYAKDKSTRLIADKNFPLGVRPYSVREYARLQGVPDSFEFNCSDTAAYRMIGNGVSCPVGLWVGNELKRYFSKN</sequence>
<dbReference type="AlphaFoldDB" id="A0AAT9GWR9"/>
<organism evidence="8">
    <name type="scientific">Flavobacterium sp. CFS9</name>
    <dbReference type="NCBI Taxonomy" id="3143118"/>
    <lineage>
        <taxon>Bacteria</taxon>
        <taxon>Pseudomonadati</taxon>
        <taxon>Bacteroidota</taxon>
        <taxon>Flavobacteriia</taxon>
        <taxon>Flavobacteriales</taxon>
        <taxon>Flavobacteriaceae</taxon>
        <taxon>Flavobacterium</taxon>
    </lineage>
</organism>
<name>A0AAT9GWR9_9FLAO</name>
<evidence type="ECO:0000256" key="3">
    <source>
        <dbReference type="ARBA" id="ARBA00022679"/>
    </source>
</evidence>
<proteinExistence type="inferred from homology"/>
<keyword evidence="3 7" id="KW-0808">Transferase</keyword>
<dbReference type="InterPro" id="IPR001525">
    <property type="entry name" value="C5_MeTfrase"/>
</dbReference>
<dbReference type="Gene3D" id="3.90.120.10">
    <property type="entry name" value="DNA Methylase, subunit A, domain 2"/>
    <property type="match status" value="1"/>
</dbReference>
<evidence type="ECO:0000256" key="7">
    <source>
        <dbReference type="PROSITE-ProRule" id="PRU01016"/>
    </source>
</evidence>
<dbReference type="InterPro" id="IPR029063">
    <property type="entry name" value="SAM-dependent_MTases_sf"/>
</dbReference>
<keyword evidence="2 7" id="KW-0489">Methyltransferase</keyword>